<dbReference type="EMBL" id="RQTK01000058">
    <property type="protein sequence ID" value="RUS89379.1"/>
    <property type="molecule type" value="Genomic_DNA"/>
</dbReference>
<dbReference type="STRING" id="188477.A0A3S0ZYP9"/>
<dbReference type="SUPFAM" id="SSF56801">
    <property type="entry name" value="Acetyl-CoA synthetase-like"/>
    <property type="match status" value="1"/>
</dbReference>
<feature type="domain" description="AMP-dependent synthetase/ligase" evidence="1">
    <location>
        <begin position="15"/>
        <end position="215"/>
    </location>
</feature>
<dbReference type="InterPro" id="IPR042099">
    <property type="entry name" value="ANL_N_sf"/>
</dbReference>
<protein>
    <recommendedName>
        <fullName evidence="1">AMP-dependent synthetase/ligase domain-containing protein</fullName>
    </recommendedName>
</protein>
<proteinExistence type="predicted"/>
<evidence type="ECO:0000259" key="1">
    <source>
        <dbReference type="Pfam" id="PF00501"/>
    </source>
</evidence>
<dbReference type="AlphaFoldDB" id="A0A3S0ZYP9"/>
<dbReference type="PANTHER" id="PTHR42814:SF3">
    <property type="entry name" value="BETA-N-ACETYLHEXOSAMINIDASE"/>
    <property type="match status" value="1"/>
</dbReference>
<keyword evidence="3" id="KW-1185">Reference proteome</keyword>
<evidence type="ECO:0000313" key="3">
    <source>
        <dbReference type="Proteomes" id="UP000271974"/>
    </source>
</evidence>
<dbReference type="OrthoDB" id="5953112at2759"/>
<name>A0A3S0ZYP9_ELYCH</name>
<reference evidence="2 3" key="1">
    <citation type="submission" date="2019-01" db="EMBL/GenBank/DDBJ databases">
        <title>A draft genome assembly of the solar-powered sea slug Elysia chlorotica.</title>
        <authorList>
            <person name="Cai H."/>
            <person name="Li Q."/>
            <person name="Fang X."/>
            <person name="Li J."/>
            <person name="Curtis N.E."/>
            <person name="Altenburger A."/>
            <person name="Shibata T."/>
            <person name="Feng M."/>
            <person name="Maeda T."/>
            <person name="Schwartz J.A."/>
            <person name="Shigenobu S."/>
            <person name="Lundholm N."/>
            <person name="Nishiyama T."/>
            <person name="Yang H."/>
            <person name="Hasebe M."/>
            <person name="Li S."/>
            <person name="Pierce S.K."/>
            <person name="Wang J."/>
        </authorList>
    </citation>
    <scope>NUCLEOTIDE SEQUENCE [LARGE SCALE GENOMIC DNA]</scope>
    <source>
        <strain evidence="2">EC2010</strain>
        <tissue evidence="2">Whole organism of an adult</tissue>
    </source>
</reference>
<dbReference type="Gene3D" id="3.40.50.12780">
    <property type="entry name" value="N-terminal domain of ligase-like"/>
    <property type="match status" value="1"/>
</dbReference>
<dbReference type="Proteomes" id="UP000271974">
    <property type="component" value="Unassembled WGS sequence"/>
</dbReference>
<organism evidence="2 3">
    <name type="scientific">Elysia chlorotica</name>
    <name type="common">Eastern emerald elysia</name>
    <name type="synonym">Sea slug</name>
    <dbReference type="NCBI Taxonomy" id="188477"/>
    <lineage>
        <taxon>Eukaryota</taxon>
        <taxon>Metazoa</taxon>
        <taxon>Spiralia</taxon>
        <taxon>Lophotrochozoa</taxon>
        <taxon>Mollusca</taxon>
        <taxon>Gastropoda</taxon>
        <taxon>Heterobranchia</taxon>
        <taxon>Euthyneura</taxon>
        <taxon>Panpulmonata</taxon>
        <taxon>Sacoglossa</taxon>
        <taxon>Placobranchoidea</taxon>
        <taxon>Plakobranchidae</taxon>
        <taxon>Elysia</taxon>
    </lineage>
</organism>
<evidence type="ECO:0000313" key="2">
    <source>
        <dbReference type="EMBL" id="RUS89379.1"/>
    </source>
</evidence>
<dbReference type="InterPro" id="IPR000873">
    <property type="entry name" value="AMP-dep_synth/lig_dom"/>
</dbReference>
<dbReference type="Pfam" id="PF00501">
    <property type="entry name" value="AMP-binding"/>
    <property type="match status" value="1"/>
</dbReference>
<gene>
    <name evidence="2" type="ORF">EGW08_002899</name>
</gene>
<accession>A0A3S0ZYP9</accession>
<comment type="caution">
    <text evidence="2">The sequence shown here is derived from an EMBL/GenBank/DDBJ whole genome shotgun (WGS) entry which is preliminary data.</text>
</comment>
<sequence length="241" mass="26479">MKAEQAGTINDCLRRLAYEKPDREVIVTYSSRMERSSLRAAELYALATRFAKLLKDAGLRKGEYVVISLPNCLEETVTSLGVILAGGVSVAVEVFLNTGDTFFEVLHKTKSRFLISSRSENDTAWSLVRESTKPSTGGTPLLHETRTSRAPSLEYTFLVDRSDKNNLLTLLRQQREAYDCPEVRPEDPCVAITTANSTSFVCLVIHTHASTIVGALLGKAGQYLLVFPETSQSFLTALGGI</sequence>
<dbReference type="PANTHER" id="PTHR42814">
    <property type="entry name" value="AMP-BINDING DOMAIN-CONTAINING PROTEIN"/>
    <property type="match status" value="1"/>
</dbReference>